<keyword evidence="2" id="KW-1185">Reference proteome</keyword>
<dbReference type="EMBL" id="CM012437">
    <property type="protein sequence ID" value="RVE75714.1"/>
    <property type="molecule type" value="Genomic_DNA"/>
</dbReference>
<accession>A0A437DMH1</accession>
<gene>
    <name evidence="1" type="ORF">OJAV_G00001590</name>
</gene>
<reference evidence="1 2" key="1">
    <citation type="submission" date="2018-11" db="EMBL/GenBank/DDBJ databases">
        <authorList>
            <person name="Lopez-Roques C."/>
            <person name="Donnadieu C."/>
            <person name="Bouchez O."/>
            <person name="Klopp C."/>
            <person name="Cabau C."/>
            <person name="Zahm M."/>
        </authorList>
    </citation>
    <scope>NUCLEOTIDE SEQUENCE [LARGE SCALE GENOMIC DNA]</scope>
    <source>
        <strain evidence="1">RS831</strain>
        <tissue evidence="1">Whole body</tissue>
    </source>
</reference>
<name>A0A437DMH1_ORYJA</name>
<reference evidence="1 2" key="2">
    <citation type="submission" date="2019-01" db="EMBL/GenBank/DDBJ databases">
        <title>A chromosome length genome reference of the Java medaka (oryzias javanicus).</title>
        <authorList>
            <person name="Herpin A."/>
            <person name="Takehana Y."/>
            <person name="Naruse K."/>
            <person name="Ansai S."/>
            <person name="Kawaguchi M."/>
        </authorList>
    </citation>
    <scope>NUCLEOTIDE SEQUENCE [LARGE SCALE GENOMIC DNA]</scope>
    <source>
        <strain evidence="1">RS831</strain>
        <tissue evidence="1">Whole body</tissue>
    </source>
</reference>
<protein>
    <submittedName>
        <fullName evidence="1">Uncharacterized protein</fullName>
    </submittedName>
</protein>
<proteinExistence type="predicted"/>
<organism evidence="1 2">
    <name type="scientific">Oryzias javanicus</name>
    <name type="common">Javanese ricefish</name>
    <name type="synonym">Aplocheilus javanicus</name>
    <dbReference type="NCBI Taxonomy" id="123683"/>
    <lineage>
        <taxon>Eukaryota</taxon>
        <taxon>Metazoa</taxon>
        <taxon>Chordata</taxon>
        <taxon>Craniata</taxon>
        <taxon>Vertebrata</taxon>
        <taxon>Euteleostomi</taxon>
        <taxon>Actinopterygii</taxon>
        <taxon>Neopterygii</taxon>
        <taxon>Teleostei</taxon>
        <taxon>Neoteleostei</taxon>
        <taxon>Acanthomorphata</taxon>
        <taxon>Ovalentaria</taxon>
        <taxon>Atherinomorphae</taxon>
        <taxon>Beloniformes</taxon>
        <taxon>Adrianichthyidae</taxon>
        <taxon>Oryziinae</taxon>
        <taxon>Oryzias</taxon>
    </lineage>
</organism>
<dbReference type="Proteomes" id="UP000283210">
    <property type="component" value="Chromosome 1"/>
</dbReference>
<sequence length="72" mass="8184">MSAGSEITGFHCRKYRLFRTGGLSPFCTWLLLPGIRTVFFSGLTQKAEELLCLTRVGPPRQISFLFGFLKRK</sequence>
<evidence type="ECO:0000313" key="2">
    <source>
        <dbReference type="Proteomes" id="UP000283210"/>
    </source>
</evidence>
<dbReference type="AlphaFoldDB" id="A0A437DMH1"/>
<evidence type="ECO:0000313" key="1">
    <source>
        <dbReference type="EMBL" id="RVE75714.1"/>
    </source>
</evidence>